<dbReference type="EMBL" id="BJLP01000005">
    <property type="protein sequence ID" value="GEA80079.1"/>
    <property type="molecule type" value="Genomic_DNA"/>
</dbReference>
<evidence type="ECO:0000256" key="4">
    <source>
        <dbReference type="ARBA" id="ARBA00022692"/>
    </source>
</evidence>
<feature type="compositionally biased region" description="Basic and acidic residues" evidence="10">
    <location>
        <begin position="587"/>
        <end position="599"/>
    </location>
</feature>
<keyword evidence="2" id="KW-0813">Transport</keyword>
<dbReference type="PROSITE" id="PS00211">
    <property type="entry name" value="ABC_TRANSPORTER_1"/>
    <property type="match status" value="1"/>
</dbReference>
<keyword evidence="7 11" id="KW-1133">Transmembrane helix</keyword>
<feature type="domain" description="ABC transmembrane type-1" evidence="13">
    <location>
        <begin position="17"/>
        <end position="300"/>
    </location>
</feature>
<evidence type="ECO:0000256" key="6">
    <source>
        <dbReference type="ARBA" id="ARBA00022840"/>
    </source>
</evidence>
<evidence type="ECO:0000256" key="8">
    <source>
        <dbReference type="ARBA" id="ARBA00023136"/>
    </source>
</evidence>
<keyword evidence="6" id="KW-0067">ATP-binding</keyword>
<sequence>MLLRLVHWGRPAVPRIVVGGLTALGASLLALAVPQVLRSVVNGPLLTDGSRTAVVEAAGLVLALGVLEAFLVWCRRTLILTPGTGVELTMRRDLFRHLLDLPVEFHDRWSGGQLLSRSMSDLSVIRRWMVFGLVMLCVSATTVVVGVGLMIATAPVLGLVYLAGAVPVVWLGFRFRQDYKVVARRARDQAGDLATTVEESVHGIRVLKAFGRGEDALGDFVRQADELRATEVAKARTQSRVTFALGAIPEAVLAVSLAVGVPLAAAGRVSVGALVAFFATAAIVNAPVERLGNLLAMTLDARAATERFVQVVDTVPTVRDPQAPVALPPRPAGGSLVELDGVHFAHPARGSGPVGEVLAGVDLRLEPGTTTALVGLTGSGKTTLLQLVPRLYDVTAGAVRVDGVDVRDLTRAQLRAAVSVAFEDPILFSASVRENVLLGTPADLPAEEAEDLLQGSLDVARAGFARDLPDGLATVIGEEGLSLSGGQRQRVALARAIAVRPRVLLLDDPLSALDVSTEAQVTARLREVLAGTTTLVVAHRPSTVALADRVAVLEDGRITGVGTHAELLATHAHYRYVLTAQEAVDDAARAADRRAQDTDVREDEERTADEAADEAADEWVETAR</sequence>
<dbReference type="InterPro" id="IPR036640">
    <property type="entry name" value="ABC1_TM_sf"/>
</dbReference>
<organism evidence="14 15">
    <name type="scientific">Cellulomonas uda</name>
    <dbReference type="NCBI Taxonomy" id="1714"/>
    <lineage>
        <taxon>Bacteria</taxon>
        <taxon>Bacillati</taxon>
        <taxon>Actinomycetota</taxon>
        <taxon>Actinomycetes</taxon>
        <taxon>Micrococcales</taxon>
        <taxon>Cellulomonadaceae</taxon>
        <taxon>Cellulomonas</taxon>
    </lineage>
</organism>
<dbReference type="GO" id="GO:0016887">
    <property type="term" value="F:ATP hydrolysis activity"/>
    <property type="evidence" value="ECO:0007669"/>
    <property type="project" value="InterPro"/>
</dbReference>
<keyword evidence="15" id="KW-1185">Reference proteome</keyword>
<evidence type="ECO:0000256" key="1">
    <source>
        <dbReference type="ARBA" id="ARBA00004651"/>
    </source>
</evidence>
<dbReference type="Gene3D" id="3.40.50.300">
    <property type="entry name" value="P-loop containing nucleotide triphosphate hydrolases"/>
    <property type="match status" value="1"/>
</dbReference>
<feature type="transmembrane region" description="Helical" evidence="11">
    <location>
        <begin position="128"/>
        <end position="152"/>
    </location>
</feature>
<feature type="transmembrane region" description="Helical" evidence="11">
    <location>
        <begin position="53"/>
        <end position="74"/>
    </location>
</feature>
<dbReference type="InterPro" id="IPR027417">
    <property type="entry name" value="P-loop_NTPase"/>
</dbReference>
<evidence type="ECO:0000256" key="10">
    <source>
        <dbReference type="SAM" id="MobiDB-lite"/>
    </source>
</evidence>
<evidence type="ECO:0000259" key="12">
    <source>
        <dbReference type="PROSITE" id="PS50893"/>
    </source>
</evidence>
<feature type="region of interest" description="Disordered" evidence="10">
    <location>
        <begin position="587"/>
        <end position="624"/>
    </location>
</feature>
<dbReference type="InterPro" id="IPR011527">
    <property type="entry name" value="ABC1_TM_dom"/>
</dbReference>
<dbReference type="GO" id="GO:0005886">
    <property type="term" value="C:plasma membrane"/>
    <property type="evidence" value="ECO:0007669"/>
    <property type="project" value="UniProtKB-SubCell"/>
</dbReference>
<dbReference type="FunFam" id="3.40.50.300:FF:000299">
    <property type="entry name" value="ABC transporter ATP-binding protein/permease"/>
    <property type="match status" value="1"/>
</dbReference>
<feature type="domain" description="ABC transporter" evidence="12">
    <location>
        <begin position="337"/>
        <end position="580"/>
    </location>
</feature>
<dbReference type="PROSITE" id="PS50929">
    <property type="entry name" value="ABC_TM1F"/>
    <property type="match status" value="1"/>
</dbReference>
<evidence type="ECO:0000313" key="15">
    <source>
        <dbReference type="Proteomes" id="UP000315842"/>
    </source>
</evidence>
<dbReference type="SUPFAM" id="SSF52540">
    <property type="entry name" value="P-loop containing nucleoside triphosphate hydrolases"/>
    <property type="match status" value="1"/>
</dbReference>
<dbReference type="CDD" id="cd18543">
    <property type="entry name" value="ABC_6TM_Rv0194_D1_like"/>
    <property type="match status" value="1"/>
</dbReference>
<dbReference type="Pfam" id="PF00005">
    <property type="entry name" value="ABC_tran"/>
    <property type="match status" value="1"/>
</dbReference>
<reference evidence="14 15" key="1">
    <citation type="submission" date="2019-06" db="EMBL/GenBank/DDBJ databases">
        <title>Whole genome shotgun sequence of Cellulomonas uda NBRC 3747.</title>
        <authorList>
            <person name="Hosoyama A."/>
            <person name="Uohara A."/>
            <person name="Ohji S."/>
            <person name="Ichikawa N."/>
        </authorList>
    </citation>
    <scope>NUCLEOTIDE SEQUENCE [LARGE SCALE GENOMIC DNA]</scope>
    <source>
        <strain evidence="14 15">NBRC 3747</strain>
    </source>
</reference>
<dbReference type="InterPro" id="IPR003593">
    <property type="entry name" value="AAA+_ATPase"/>
</dbReference>
<comment type="subcellular location">
    <subcellularLocation>
        <location evidence="1">Cell membrane</location>
        <topology evidence="1">Multi-pass membrane protein</topology>
    </subcellularLocation>
</comment>
<evidence type="ECO:0000256" key="7">
    <source>
        <dbReference type="ARBA" id="ARBA00022989"/>
    </source>
</evidence>
<dbReference type="GO" id="GO:0005524">
    <property type="term" value="F:ATP binding"/>
    <property type="evidence" value="ECO:0007669"/>
    <property type="project" value="UniProtKB-KW"/>
</dbReference>
<evidence type="ECO:0000256" key="9">
    <source>
        <dbReference type="ARBA" id="ARBA00061644"/>
    </source>
</evidence>
<keyword evidence="5" id="KW-0547">Nucleotide-binding</keyword>
<dbReference type="SMART" id="SM00382">
    <property type="entry name" value="AAA"/>
    <property type="match status" value="1"/>
</dbReference>
<feature type="transmembrane region" description="Helical" evidence="11">
    <location>
        <begin position="12"/>
        <end position="33"/>
    </location>
</feature>
<proteinExistence type="inferred from homology"/>
<evidence type="ECO:0000256" key="11">
    <source>
        <dbReference type="SAM" id="Phobius"/>
    </source>
</evidence>
<gene>
    <name evidence="14" type="ORF">CUD01_05230</name>
</gene>
<dbReference type="InterPro" id="IPR039421">
    <property type="entry name" value="Type_1_exporter"/>
</dbReference>
<feature type="transmembrane region" description="Helical" evidence="11">
    <location>
        <begin position="158"/>
        <end position="175"/>
    </location>
</feature>
<dbReference type="InterPro" id="IPR017871">
    <property type="entry name" value="ABC_transporter-like_CS"/>
</dbReference>
<dbReference type="Proteomes" id="UP000315842">
    <property type="component" value="Unassembled WGS sequence"/>
</dbReference>
<dbReference type="InterPro" id="IPR003439">
    <property type="entry name" value="ABC_transporter-like_ATP-bd"/>
</dbReference>
<dbReference type="AlphaFoldDB" id="A0A4Y3K6E9"/>
<dbReference type="GO" id="GO:0015421">
    <property type="term" value="F:ABC-type oligopeptide transporter activity"/>
    <property type="evidence" value="ECO:0007669"/>
    <property type="project" value="TreeGrafter"/>
</dbReference>
<evidence type="ECO:0000256" key="3">
    <source>
        <dbReference type="ARBA" id="ARBA00022475"/>
    </source>
</evidence>
<protein>
    <submittedName>
        <fullName evidence="14">ABC transporter</fullName>
    </submittedName>
</protein>
<evidence type="ECO:0000256" key="2">
    <source>
        <dbReference type="ARBA" id="ARBA00022448"/>
    </source>
</evidence>
<feature type="transmembrane region" description="Helical" evidence="11">
    <location>
        <begin position="243"/>
        <end position="265"/>
    </location>
</feature>
<evidence type="ECO:0000259" key="13">
    <source>
        <dbReference type="PROSITE" id="PS50929"/>
    </source>
</evidence>
<keyword evidence="8 11" id="KW-0472">Membrane</keyword>
<evidence type="ECO:0000313" key="14">
    <source>
        <dbReference type="EMBL" id="GEA80079.1"/>
    </source>
</evidence>
<dbReference type="Gene3D" id="1.20.1560.10">
    <property type="entry name" value="ABC transporter type 1, transmembrane domain"/>
    <property type="match status" value="1"/>
</dbReference>
<dbReference type="SUPFAM" id="SSF90123">
    <property type="entry name" value="ABC transporter transmembrane region"/>
    <property type="match status" value="1"/>
</dbReference>
<name>A0A4Y3K6E9_CELUD</name>
<dbReference type="Pfam" id="PF00664">
    <property type="entry name" value="ABC_membrane"/>
    <property type="match status" value="1"/>
</dbReference>
<comment type="similarity">
    <text evidence="9">Belongs to the ABC transporter superfamily. Lipid exporter (TC 3.A.1.106) family.</text>
</comment>
<keyword evidence="3" id="KW-1003">Cell membrane</keyword>
<evidence type="ECO:0000256" key="5">
    <source>
        <dbReference type="ARBA" id="ARBA00022741"/>
    </source>
</evidence>
<dbReference type="PANTHER" id="PTHR43394">
    <property type="entry name" value="ATP-DEPENDENT PERMEASE MDL1, MITOCHONDRIAL"/>
    <property type="match status" value="1"/>
</dbReference>
<dbReference type="PROSITE" id="PS50893">
    <property type="entry name" value="ABC_TRANSPORTER_2"/>
    <property type="match status" value="1"/>
</dbReference>
<keyword evidence="4 11" id="KW-0812">Transmembrane</keyword>
<comment type="caution">
    <text evidence="14">The sequence shown here is derived from an EMBL/GenBank/DDBJ whole genome shotgun (WGS) entry which is preliminary data.</text>
</comment>
<dbReference type="PANTHER" id="PTHR43394:SF1">
    <property type="entry name" value="ATP-BINDING CASSETTE SUB-FAMILY B MEMBER 10, MITOCHONDRIAL"/>
    <property type="match status" value="1"/>
</dbReference>
<feature type="compositionally biased region" description="Acidic residues" evidence="10">
    <location>
        <begin position="600"/>
        <end position="624"/>
    </location>
</feature>
<accession>A0A4Y3K6E9</accession>